<dbReference type="GO" id="GO:0008233">
    <property type="term" value="F:peptidase activity"/>
    <property type="evidence" value="ECO:0007669"/>
    <property type="project" value="UniProtKB-KW"/>
</dbReference>
<feature type="domain" description="PDZ" evidence="6">
    <location>
        <begin position="353"/>
        <end position="425"/>
    </location>
</feature>
<dbReference type="InterPro" id="IPR001478">
    <property type="entry name" value="PDZ"/>
</dbReference>
<evidence type="ECO:0000256" key="2">
    <source>
        <dbReference type="ARBA" id="ARBA00022670"/>
    </source>
</evidence>
<dbReference type="Proteomes" id="UP000642509">
    <property type="component" value="Unassembled WGS sequence"/>
</dbReference>
<evidence type="ECO:0000256" key="1">
    <source>
        <dbReference type="ARBA" id="ARBA00010541"/>
    </source>
</evidence>
<dbReference type="PANTHER" id="PTHR43343">
    <property type="entry name" value="PEPTIDASE S12"/>
    <property type="match status" value="1"/>
</dbReference>
<dbReference type="InterPro" id="IPR009003">
    <property type="entry name" value="Peptidase_S1_PA"/>
</dbReference>
<feature type="transmembrane region" description="Helical" evidence="5">
    <location>
        <begin position="68"/>
        <end position="89"/>
    </location>
</feature>
<feature type="region of interest" description="Disordered" evidence="4">
    <location>
        <begin position="1"/>
        <end position="59"/>
    </location>
</feature>
<keyword evidence="3" id="KW-0378">Hydrolase</keyword>
<accession>A0ABQ2LYX5</accession>
<dbReference type="SUPFAM" id="SSF50156">
    <property type="entry name" value="PDZ domain-like"/>
    <property type="match status" value="1"/>
</dbReference>
<gene>
    <name evidence="7" type="ORF">GCM10010977_16270</name>
</gene>
<dbReference type="EMBL" id="BMLQ01000004">
    <property type="protein sequence ID" value="GGO44871.1"/>
    <property type="molecule type" value="Genomic_DNA"/>
</dbReference>
<keyword evidence="2 7" id="KW-0645">Protease</keyword>
<evidence type="ECO:0000256" key="3">
    <source>
        <dbReference type="ARBA" id="ARBA00022801"/>
    </source>
</evidence>
<sequence>MNDPENPGDPDRPPVGIPPLPDRPPAVGPIYGVPQQQFQSPQQYQSPQRYLPPHLQPRRRRRSPAYRLIVASGFLAAAILAGGVGLLIFEEIQDIVAAQDHGPALPATGGVPLGEALQHSHDGIQVDWAAGPNLDDAGLDQGSRVTDAPGVLMVDTQLMSGMGTGTGVVLTGDGLAITNYHVVEDASEVSVTVADSGEVYTATVLGRDSLHDVAVLQIEDAPSLATASINTELPDRGEPTASVGNGGGQGYLTAVTGELTGLDESIVASSGAPDDMSRLSGLIETSADVIPGYSGGPLVDGDGQVIGITTAASQGETAEEVDGYAIPVTVALDVVEQVLSGEETDSVSIGVDGALGIVVGTEQEQAVVIEVTPGSSAEQLGLRERDIVRTVDGQPVTSAAELSQIVNDHNVGDVIMVEWTTEAGEDRSGEATLQEAVVY</sequence>
<proteinExistence type="inferred from homology"/>
<comment type="caution">
    <text evidence="7">The sequence shown here is derived from an EMBL/GenBank/DDBJ whole genome shotgun (WGS) entry which is preliminary data.</text>
</comment>
<dbReference type="InterPro" id="IPR001940">
    <property type="entry name" value="Peptidase_S1C"/>
</dbReference>
<dbReference type="PANTHER" id="PTHR43343:SF3">
    <property type="entry name" value="PROTEASE DO-LIKE 8, CHLOROPLASTIC"/>
    <property type="match status" value="1"/>
</dbReference>
<protein>
    <submittedName>
        <fullName evidence="7">Serine protease</fullName>
    </submittedName>
</protein>
<keyword evidence="5" id="KW-1133">Transmembrane helix</keyword>
<dbReference type="InterPro" id="IPR043504">
    <property type="entry name" value="Peptidase_S1_PA_chymotrypsin"/>
</dbReference>
<evidence type="ECO:0000256" key="4">
    <source>
        <dbReference type="SAM" id="MobiDB-lite"/>
    </source>
</evidence>
<dbReference type="Pfam" id="PF13365">
    <property type="entry name" value="Trypsin_2"/>
    <property type="match status" value="1"/>
</dbReference>
<dbReference type="PRINTS" id="PR00834">
    <property type="entry name" value="PROTEASES2C"/>
</dbReference>
<feature type="compositionally biased region" description="Pro residues" evidence="4">
    <location>
        <begin position="13"/>
        <end position="27"/>
    </location>
</feature>
<dbReference type="GO" id="GO:0006508">
    <property type="term" value="P:proteolysis"/>
    <property type="evidence" value="ECO:0007669"/>
    <property type="project" value="UniProtKB-KW"/>
</dbReference>
<dbReference type="InterPro" id="IPR051201">
    <property type="entry name" value="Chloro_Bact_Ser_Proteases"/>
</dbReference>
<reference evidence="8" key="1">
    <citation type="journal article" date="2019" name="Int. J. Syst. Evol. Microbiol.">
        <title>The Global Catalogue of Microorganisms (GCM) 10K type strain sequencing project: providing services to taxonomists for standard genome sequencing and annotation.</title>
        <authorList>
            <consortium name="The Broad Institute Genomics Platform"/>
            <consortium name="The Broad Institute Genome Sequencing Center for Infectious Disease"/>
            <person name="Wu L."/>
            <person name="Ma J."/>
        </authorList>
    </citation>
    <scope>NUCLEOTIDE SEQUENCE [LARGE SCALE GENOMIC DNA]</scope>
    <source>
        <strain evidence="8">CGMCC 1.7064</strain>
    </source>
</reference>
<evidence type="ECO:0000259" key="6">
    <source>
        <dbReference type="SMART" id="SM00228"/>
    </source>
</evidence>
<dbReference type="InterPro" id="IPR041489">
    <property type="entry name" value="PDZ_6"/>
</dbReference>
<dbReference type="SUPFAM" id="SSF50494">
    <property type="entry name" value="Trypsin-like serine proteases"/>
    <property type="match status" value="1"/>
</dbReference>
<dbReference type="Gene3D" id="2.30.42.10">
    <property type="match status" value="1"/>
</dbReference>
<dbReference type="Gene3D" id="2.40.10.10">
    <property type="entry name" value="Trypsin-like serine proteases"/>
    <property type="match status" value="2"/>
</dbReference>
<evidence type="ECO:0000313" key="7">
    <source>
        <dbReference type="EMBL" id="GGO44871.1"/>
    </source>
</evidence>
<organism evidence="7 8">
    <name type="scientific">Citricoccus zhacaiensis</name>
    <dbReference type="NCBI Taxonomy" id="489142"/>
    <lineage>
        <taxon>Bacteria</taxon>
        <taxon>Bacillati</taxon>
        <taxon>Actinomycetota</taxon>
        <taxon>Actinomycetes</taxon>
        <taxon>Micrococcales</taxon>
        <taxon>Micrococcaceae</taxon>
        <taxon>Citricoccus</taxon>
    </lineage>
</organism>
<evidence type="ECO:0000256" key="5">
    <source>
        <dbReference type="SAM" id="Phobius"/>
    </source>
</evidence>
<dbReference type="RefSeq" id="WP_229672422.1">
    <property type="nucleotide sequence ID" value="NZ_BAAAOU010000005.1"/>
</dbReference>
<evidence type="ECO:0000313" key="8">
    <source>
        <dbReference type="Proteomes" id="UP000642509"/>
    </source>
</evidence>
<feature type="compositionally biased region" description="Low complexity" evidence="4">
    <location>
        <begin position="34"/>
        <end position="53"/>
    </location>
</feature>
<keyword evidence="8" id="KW-1185">Reference proteome</keyword>
<keyword evidence="5" id="KW-0812">Transmembrane</keyword>
<dbReference type="SMART" id="SM00228">
    <property type="entry name" value="PDZ"/>
    <property type="match status" value="1"/>
</dbReference>
<name>A0ABQ2LYX5_9MICC</name>
<dbReference type="InterPro" id="IPR036034">
    <property type="entry name" value="PDZ_sf"/>
</dbReference>
<comment type="similarity">
    <text evidence="1">Belongs to the peptidase S1C family.</text>
</comment>
<keyword evidence="5" id="KW-0472">Membrane</keyword>
<dbReference type="Pfam" id="PF17820">
    <property type="entry name" value="PDZ_6"/>
    <property type="match status" value="1"/>
</dbReference>